<dbReference type="PROSITE" id="PS51084">
    <property type="entry name" value="HIT_2"/>
    <property type="match status" value="1"/>
</dbReference>
<keyword evidence="4" id="KW-1185">Reference proteome</keyword>
<comment type="caution">
    <text evidence="1">Lacks conserved residue(s) required for the propagation of feature annotation.</text>
</comment>
<dbReference type="InterPro" id="IPR026026">
    <property type="entry name" value="HIT_Hint"/>
</dbReference>
<evidence type="ECO:0000313" key="3">
    <source>
        <dbReference type="EMBL" id="SDN51403.1"/>
    </source>
</evidence>
<dbReference type="Pfam" id="PF01230">
    <property type="entry name" value="HIT"/>
    <property type="match status" value="1"/>
</dbReference>
<accession>A0A1H0C0H7</accession>
<dbReference type="SUPFAM" id="SSF54197">
    <property type="entry name" value="HIT-like"/>
    <property type="match status" value="1"/>
</dbReference>
<dbReference type="PIRSF" id="PIRSF000714">
    <property type="entry name" value="HIT"/>
    <property type="match status" value="1"/>
</dbReference>
<dbReference type="InterPro" id="IPR036265">
    <property type="entry name" value="HIT-like_sf"/>
</dbReference>
<evidence type="ECO:0000313" key="4">
    <source>
        <dbReference type="Proteomes" id="UP000199677"/>
    </source>
</evidence>
<proteinExistence type="predicted"/>
<dbReference type="EMBL" id="FNII01000005">
    <property type="protein sequence ID" value="SDN51403.1"/>
    <property type="molecule type" value="Genomic_DNA"/>
</dbReference>
<evidence type="ECO:0000259" key="2">
    <source>
        <dbReference type="PROSITE" id="PS51084"/>
    </source>
</evidence>
<reference evidence="4" key="1">
    <citation type="submission" date="2016-10" db="EMBL/GenBank/DDBJ databases">
        <authorList>
            <person name="Varghese N."/>
            <person name="Submissions S."/>
        </authorList>
    </citation>
    <scope>NUCLEOTIDE SEQUENCE [LARGE SCALE GENOMIC DNA]</scope>
    <source>
        <strain evidence="4">CGMCC 1.6494</strain>
    </source>
</reference>
<dbReference type="Gene3D" id="3.30.428.10">
    <property type="entry name" value="HIT-like"/>
    <property type="match status" value="1"/>
</dbReference>
<dbReference type="STRING" id="416873.SAMN04487951_105281"/>
<dbReference type="InterPro" id="IPR011146">
    <property type="entry name" value="HIT-like"/>
</dbReference>
<sequence>MTTFVLDERLACDTQHLADLPLCRALLMLDARYPWVVLVPRREGLSEVFELTTAEQQQLWREASQLGQAMKAAFGGDKVNIATLGNVVSQLHVHVVIRYHEDAVWPAPVWGNGVAEPYSASQLTTMQARLLELINTLDFAR</sequence>
<feature type="domain" description="HIT" evidence="2">
    <location>
        <begin position="36"/>
        <end position="105"/>
    </location>
</feature>
<dbReference type="Proteomes" id="UP000199677">
    <property type="component" value="Unassembled WGS sequence"/>
</dbReference>
<dbReference type="OrthoDB" id="9799145at2"/>
<keyword evidence="3" id="KW-0378">Hydrolase</keyword>
<name>A0A1H0C0H7_9GAMM</name>
<dbReference type="RefSeq" id="WP_089704700.1">
    <property type="nucleotide sequence ID" value="NZ_FNII01000005.1"/>
</dbReference>
<protein>
    <submittedName>
        <fullName evidence="3">Diadenosine tetraphosphate (Ap4A) hydrolase</fullName>
    </submittedName>
</protein>
<evidence type="ECO:0000256" key="1">
    <source>
        <dbReference type="PROSITE-ProRule" id="PRU00464"/>
    </source>
</evidence>
<organism evidence="3 4">
    <name type="scientific">Vreelandella arcis</name>
    <dbReference type="NCBI Taxonomy" id="416873"/>
    <lineage>
        <taxon>Bacteria</taxon>
        <taxon>Pseudomonadati</taxon>
        <taxon>Pseudomonadota</taxon>
        <taxon>Gammaproteobacteria</taxon>
        <taxon>Oceanospirillales</taxon>
        <taxon>Halomonadaceae</taxon>
        <taxon>Vreelandella</taxon>
    </lineage>
</organism>
<dbReference type="GO" id="GO:0016787">
    <property type="term" value="F:hydrolase activity"/>
    <property type="evidence" value="ECO:0007669"/>
    <property type="project" value="UniProtKB-KW"/>
</dbReference>
<dbReference type="AlphaFoldDB" id="A0A1H0C0H7"/>
<gene>
    <name evidence="3" type="ORF">SAMN04487951_105281</name>
</gene>